<dbReference type="EMBL" id="MKKU01000572">
    <property type="protein sequence ID" value="RNF07240.1"/>
    <property type="molecule type" value="Genomic_DNA"/>
</dbReference>
<proteinExistence type="predicted"/>
<accession>A0A3R7M1D0</accession>
<protein>
    <submittedName>
        <fullName evidence="2">Uncharacterized protein</fullName>
    </submittedName>
</protein>
<gene>
    <name evidence="2" type="ORF">Tco025E_07413</name>
</gene>
<evidence type="ECO:0000256" key="1">
    <source>
        <dbReference type="SAM" id="MobiDB-lite"/>
    </source>
</evidence>
<feature type="compositionally biased region" description="Basic and acidic residues" evidence="1">
    <location>
        <begin position="30"/>
        <end position="74"/>
    </location>
</feature>
<organism evidence="2 3">
    <name type="scientific">Trypanosoma conorhini</name>
    <dbReference type="NCBI Taxonomy" id="83891"/>
    <lineage>
        <taxon>Eukaryota</taxon>
        <taxon>Discoba</taxon>
        <taxon>Euglenozoa</taxon>
        <taxon>Kinetoplastea</taxon>
        <taxon>Metakinetoplastina</taxon>
        <taxon>Trypanosomatida</taxon>
        <taxon>Trypanosomatidae</taxon>
        <taxon>Trypanosoma</taxon>
    </lineage>
</organism>
<dbReference type="RefSeq" id="XP_029225616.1">
    <property type="nucleotide sequence ID" value="XM_029374279.1"/>
</dbReference>
<dbReference type="GeneID" id="40321024"/>
<sequence length="314" mass="34660">MGSGTSKGAEPRAAPRCTAACDTAGCSRSHSHDRDSICSHDRESSRSRSRESSRSRSRSQERGKEEASAKKKSEFYPQPIFVLRTAPSPLAPLKPAPNECFTGSFQCLNENNWAQRAAPLREVEESFPSDANMHEEAAVNTQQCSPPLPLWGRPTSRSDICSCEVDDNEASSSTQPLAVDEKKRSMLSRSSRSHSHEFRRSGTRVLMKSSTAIAPAHHNNQIDSVPSILRRVSGVGRTRSERNLPAFASREEGWNEEDDDSFFTTAFSLDGSRVEAVSLEDVDESEQGELRRVVALVKEMREYRSKMALAAAPA</sequence>
<evidence type="ECO:0000313" key="2">
    <source>
        <dbReference type="EMBL" id="RNF07240.1"/>
    </source>
</evidence>
<feature type="region of interest" description="Disordered" evidence="1">
    <location>
        <begin position="166"/>
        <end position="202"/>
    </location>
</feature>
<keyword evidence="3" id="KW-1185">Reference proteome</keyword>
<reference evidence="2 3" key="1">
    <citation type="journal article" date="2018" name="BMC Genomics">
        <title>Genomic comparison of Trypanosoma conorhini and Trypanosoma rangeli to Trypanosoma cruzi strains of high and low virulence.</title>
        <authorList>
            <person name="Bradwell K.R."/>
            <person name="Koparde V.N."/>
            <person name="Matveyev A.V."/>
            <person name="Serrano M.G."/>
            <person name="Alves J.M."/>
            <person name="Parikh H."/>
            <person name="Huang B."/>
            <person name="Lee V."/>
            <person name="Espinosa-Alvarez O."/>
            <person name="Ortiz P.A."/>
            <person name="Costa-Martins A.G."/>
            <person name="Teixeira M.M."/>
            <person name="Buck G.A."/>
        </authorList>
    </citation>
    <scope>NUCLEOTIDE SEQUENCE [LARGE SCALE GENOMIC DNA]</scope>
    <source>
        <strain evidence="2 3">025E</strain>
    </source>
</reference>
<name>A0A3R7M1D0_9TRYP</name>
<dbReference type="AlphaFoldDB" id="A0A3R7M1D0"/>
<comment type="caution">
    <text evidence="2">The sequence shown here is derived from an EMBL/GenBank/DDBJ whole genome shotgun (WGS) entry which is preliminary data.</text>
</comment>
<feature type="region of interest" description="Disordered" evidence="1">
    <location>
        <begin position="22"/>
        <end position="78"/>
    </location>
</feature>
<evidence type="ECO:0000313" key="3">
    <source>
        <dbReference type="Proteomes" id="UP000284403"/>
    </source>
</evidence>
<dbReference type="Proteomes" id="UP000284403">
    <property type="component" value="Unassembled WGS sequence"/>
</dbReference>